<dbReference type="Proteomes" id="UP000501812">
    <property type="component" value="Chromosome"/>
</dbReference>
<evidence type="ECO:0000313" key="1">
    <source>
        <dbReference type="EMBL" id="QJE95203.1"/>
    </source>
</evidence>
<keyword evidence="2" id="KW-1185">Reference proteome</keyword>
<sequence length="48" mass="5187">MDSDQLAELLEEVRNLTAAIVDHAEALRDNTAAIREKAEGGGEESTMD</sequence>
<evidence type="ECO:0000313" key="2">
    <source>
        <dbReference type="Proteomes" id="UP000501812"/>
    </source>
</evidence>
<name>A0A858RGE2_9BACT</name>
<protein>
    <submittedName>
        <fullName evidence="1">Uncharacterized protein</fullName>
    </submittedName>
</protein>
<accession>A0A858RGE2</accession>
<gene>
    <name evidence="1" type="ORF">HHL09_05245</name>
</gene>
<organism evidence="1 2">
    <name type="scientific">Luteolibacter luteus</name>
    <dbReference type="NCBI Taxonomy" id="2728835"/>
    <lineage>
        <taxon>Bacteria</taxon>
        <taxon>Pseudomonadati</taxon>
        <taxon>Verrucomicrobiota</taxon>
        <taxon>Verrucomicrobiia</taxon>
        <taxon>Verrucomicrobiales</taxon>
        <taxon>Verrucomicrobiaceae</taxon>
        <taxon>Luteolibacter</taxon>
    </lineage>
</organism>
<dbReference type="EMBL" id="CP051774">
    <property type="protein sequence ID" value="QJE95203.1"/>
    <property type="molecule type" value="Genomic_DNA"/>
</dbReference>
<dbReference type="KEGG" id="luo:HHL09_05245"/>
<proteinExistence type="predicted"/>
<dbReference type="AlphaFoldDB" id="A0A858RGE2"/>
<reference evidence="1 2" key="1">
    <citation type="submission" date="2020-04" db="EMBL/GenBank/DDBJ databases">
        <title>Luteolibacter sp. G-1-1-1 isolated from soil.</title>
        <authorList>
            <person name="Dahal R.H."/>
        </authorList>
    </citation>
    <scope>NUCLEOTIDE SEQUENCE [LARGE SCALE GENOMIC DNA]</scope>
    <source>
        <strain evidence="1 2">G-1-1-1</strain>
    </source>
</reference>
<dbReference type="RefSeq" id="WP_169453424.1">
    <property type="nucleotide sequence ID" value="NZ_CP051774.1"/>
</dbReference>